<protein>
    <submittedName>
        <fullName evidence="1">Phage tail protein (Tail_P2_I)</fullName>
    </submittedName>
</protein>
<dbReference type="HOGENOM" id="CLU_986632_0_0_9"/>
<dbReference type="AlphaFoldDB" id="A0A078MHK2"/>
<sequence>MIDSKNQHLLDVVPQNLARGKSAYNVIKAIGNQEAEIFLKVDKSILDEDLEHQPDEVIWHLLWENHLIKPNEGLTLTKNKKERIELIASSVELHRYKGTPHAIEVALDVVGLKGKSEEWYRYNGEPYHFWVELKMKQKVNDLTLIRDMIMEYKNVRSWFDGFVILALDQGFLIWDDSYSYPVYYKECNDFWGNAKTINQEVCGVVQVDDSYSYPVYYDDINTTHIKYVNTGVTQIENDSYSYPIHYAECGVLSTPDTKSVQFDDNVKINFEAYDYEVSYQECGDFEAGE</sequence>
<gene>
    <name evidence="1" type="ORF">BN1050_02654</name>
</gene>
<dbReference type="Pfam" id="PF09684">
    <property type="entry name" value="Tail_P2_I"/>
    <property type="match status" value="1"/>
</dbReference>
<dbReference type="PATRIC" id="fig|1461583.4.peg.2546"/>
<evidence type="ECO:0000313" key="1">
    <source>
        <dbReference type="EMBL" id="CEA05795.1"/>
    </source>
</evidence>
<dbReference type="InterPro" id="IPR006521">
    <property type="entry name" value="Tail_protein_I"/>
</dbReference>
<name>A0A078MHK2_9BACL</name>
<organism evidence="1">
    <name type="scientific">Metalysinibacillus saudimassiliensis</name>
    <dbReference type="NCBI Taxonomy" id="1461583"/>
    <lineage>
        <taxon>Bacteria</taxon>
        <taxon>Bacillati</taxon>
        <taxon>Bacillota</taxon>
        <taxon>Bacilli</taxon>
        <taxon>Bacillales</taxon>
        <taxon>Caryophanaceae</taxon>
        <taxon>Metalysinibacillus</taxon>
    </lineage>
</organism>
<accession>A0A078MHK2</accession>
<proteinExistence type="predicted"/>
<dbReference type="EMBL" id="LN483079">
    <property type="protein sequence ID" value="CEA05795.1"/>
    <property type="molecule type" value="Genomic_DNA"/>
</dbReference>
<reference evidence="1" key="1">
    <citation type="submission" date="2014-07" db="EMBL/GenBank/DDBJ databases">
        <authorList>
            <person name="Urmite Genomes Urmite Genomes"/>
        </authorList>
    </citation>
    <scope>NUCLEOTIDE SEQUENCE</scope>
    <source>
        <strain evidence="1">13S34_air</strain>
    </source>
</reference>